<proteinExistence type="predicted"/>
<evidence type="ECO:0000313" key="1">
    <source>
        <dbReference type="EMBL" id="KAK7355463.1"/>
    </source>
</evidence>
<accession>A0AAN9MPZ8</accession>
<reference evidence="1 2" key="1">
    <citation type="submission" date="2024-01" db="EMBL/GenBank/DDBJ databases">
        <title>The genomes of 5 underutilized Papilionoideae crops provide insights into root nodulation and disease resistanc.</title>
        <authorList>
            <person name="Jiang F."/>
        </authorList>
    </citation>
    <scope>NUCLEOTIDE SEQUENCE [LARGE SCALE GENOMIC DNA]</scope>
    <source>
        <strain evidence="1">JINMINGXINNONG_FW02</strain>
        <tissue evidence="1">Leaves</tissue>
    </source>
</reference>
<dbReference type="EMBL" id="JAYMYR010000006">
    <property type="protein sequence ID" value="KAK7355463.1"/>
    <property type="molecule type" value="Genomic_DNA"/>
</dbReference>
<dbReference type="AlphaFoldDB" id="A0AAN9MPZ8"/>
<sequence>MRPNDSVALTLPIMSLSKPVSGVNKKHLIVSIQIYVRTELKSSSDVIIKTKTKQCRKNRICLHFFCLCPSAASIVSDHKP</sequence>
<dbReference type="Proteomes" id="UP001374584">
    <property type="component" value="Unassembled WGS sequence"/>
</dbReference>
<keyword evidence="2" id="KW-1185">Reference proteome</keyword>
<comment type="caution">
    <text evidence="1">The sequence shown here is derived from an EMBL/GenBank/DDBJ whole genome shotgun (WGS) entry which is preliminary data.</text>
</comment>
<evidence type="ECO:0000313" key="2">
    <source>
        <dbReference type="Proteomes" id="UP001374584"/>
    </source>
</evidence>
<name>A0AAN9MPZ8_PHACN</name>
<gene>
    <name evidence="1" type="ORF">VNO80_14719</name>
</gene>
<protein>
    <submittedName>
        <fullName evidence="1">Uncharacterized protein</fullName>
    </submittedName>
</protein>
<organism evidence="1 2">
    <name type="scientific">Phaseolus coccineus</name>
    <name type="common">Scarlet runner bean</name>
    <name type="synonym">Phaseolus multiflorus</name>
    <dbReference type="NCBI Taxonomy" id="3886"/>
    <lineage>
        <taxon>Eukaryota</taxon>
        <taxon>Viridiplantae</taxon>
        <taxon>Streptophyta</taxon>
        <taxon>Embryophyta</taxon>
        <taxon>Tracheophyta</taxon>
        <taxon>Spermatophyta</taxon>
        <taxon>Magnoliopsida</taxon>
        <taxon>eudicotyledons</taxon>
        <taxon>Gunneridae</taxon>
        <taxon>Pentapetalae</taxon>
        <taxon>rosids</taxon>
        <taxon>fabids</taxon>
        <taxon>Fabales</taxon>
        <taxon>Fabaceae</taxon>
        <taxon>Papilionoideae</taxon>
        <taxon>50 kb inversion clade</taxon>
        <taxon>NPAAA clade</taxon>
        <taxon>indigoferoid/millettioid clade</taxon>
        <taxon>Phaseoleae</taxon>
        <taxon>Phaseolus</taxon>
    </lineage>
</organism>